<reference evidence="2" key="1">
    <citation type="submission" date="2015-10" db="EMBL/GenBank/DDBJ databases">
        <authorList>
            <person name="Luecker S."/>
            <person name="Luecker S."/>
        </authorList>
    </citation>
    <scope>NUCLEOTIDE SEQUENCE [LARGE SCALE GENOMIC DNA]</scope>
</reference>
<accession>A0A0S4LBZ7</accession>
<dbReference type="AlphaFoldDB" id="A0A0S4LBZ7"/>
<organism evidence="1 2">
    <name type="scientific">Candidatus Nitrospira nitrificans</name>
    <dbReference type="NCBI Taxonomy" id="1742973"/>
    <lineage>
        <taxon>Bacteria</taxon>
        <taxon>Pseudomonadati</taxon>
        <taxon>Nitrospirota</taxon>
        <taxon>Nitrospiria</taxon>
        <taxon>Nitrospirales</taxon>
        <taxon>Nitrospiraceae</taxon>
        <taxon>Nitrospira</taxon>
    </lineage>
</organism>
<evidence type="ECO:0000313" key="2">
    <source>
        <dbReference type="Proteomes" id="UP000198736"/>
    </source>
</evidence>
<keyword evidence="2" id="KW-1185">Reference proteome</keyword>
<proteinExistence type="predicted"/>
<dbReference type="EMBL" id="CZPZ01000008">
    <property type="protein sequence ID" value="CUS34345.1"/>
    <property type="molecule type" value="Genomic_DNA"/>
</dbReference>
<protein>
    <submittedName>
        <fullName evidence="1">Uncharacterized protein</fullName>
    </submittedName>
</protein>
<evidence type="ECO:0000313" key="1">
    <source>
        <dbReference type="EMBL" id="CUS34345.1"/>
    </source>
</evidence>
<dbReference type="Proteomes" id="UP000198736">
    <property type="component" value="Unassembled WGS sequence"/>
</dbReference>
<name>A0A0S4LBZ7_9BACT</name>
<gene>
    <name evidence="1" type="ORF">COMA2_160098</name>
</gene>
<sequence length="56" mass="6262">MGRSMMMREGLWFVVVSGQLPKITVDVVGIAAFGFQLNGHVFDAEVRRDPVLDQLQ</sequence>